<reference evidence="2 3" key="1">
    <citation type="submission" date="2015-11" db="EMBL/GenBank/DDBJ databases">
        <title>Genomic Taxonomy of the Vibrionaceae.</title>
        <authorList>
            <person name="Gomez-Gil B."/>
            <person name="Enciso-Ibarra J."/>
        </authorList>
    </citation>
    <scope>NUCLEOTIDE SEQUENCE [LARGE SCALE GENOMIC DNA]</scope>
    <source>
        <strain evidence="2 3">CAIM 912</strain>
    </source>
</reference>
<name>A0A135ICN4_9GAMM</name>
<keyword evidence="3" id="KW-1185">Reference proteome</keyword>
<proteinExistence type="predicted"/>
<comment type="caution">
    <text evidence="2">The sequence shown here is derived from an EMBL/GenBank/DDBJ whole genome shotgun (WGS) entry which is preliminary data.</text>
</comment>
<dbReference type="RefSeq" id="WP_067411205.1">
    <property type="nucleotide sequence ID" value="NZ_LNTY01000006.1"/>
</dbReference>
<dbReference type="STRING" id="294935.ATN88_05985"/>
<protein>
    <submittedName>
        <fullName evidence="2">Uncharacterized protein</fullName>
    </submittedName>
</protein>
<feature type="region of interest" description="Disordered" evidence="1">
    <location>
        <begin position="54"/>
        <end position="79"/>
    </location>
</feature>
<evidence type="ECO:0000256" key="1">
    <source>
        <dbReference type="SAM" id="MobiDB-lite"/>
    </source>
</evidence>
<sequence length="79" mass="9486">MDLHRATNLYYFLREQNSPQAKIDEVISQLNQRYGIDLRKLDIQYRKQRGYSPNRYDINTYGTAGSRTMNQTRQMQQSH</sequence>
<dbReference type="EMBL" id="LNTY01000006">
    <property type="protein sequence ID" value="KXF83236.1"/>
    <property type="molecule type" value="Genomic_DNA"/>
</dbReference>
<evidence type="ECO:0000313" key="3">
    <source>
        <dbReference type="Proteomes" id="UP000070529"/>
    </source>
</evidence>
<dbReference type="AlphaFoldDB" id="A0A135ICN4"/>
<evidence type="ECO:0000313" key="2">
    <source>
        <dbReference type="EMBL" id="KXF83236.1"/>
    </source>
</evidence>
<accession>A0A135ICN4</accession>
<feature type="compositionally biased region" description="Polar residues" evidence="1">
    <location>
        <begin position="60"/>
        <end position="79"/>
    </location>
</feature>
<gene>
    <name evidence="2" type="ORF">ATN88_05985</name>
</gene>
<organism evidence="2 3">
    <name type="scientific">Enterovibrio coralii</name>
    <dbReference type="NCBI Taxonomy" id="294935"/>
    <lineage>
        <taxon>Bacteria</taxon>
        <taxon>Pseudomonadati</taxon>
        <taxon>Pseudomonadota</taxon>
        <taxon>Gammaproteobacteria</taxon>
        <taxon>Vibrionales</taxon>
        <taxon>Vibrionaceae</taxon>
        <taxon>Enterovibrio</taxon>
    </lineage>
</organism>
<dbReference type="Proteomes" id="UP000070529">
    <property type="component" value="Unassembled WGS sequence"/>
</dbReference>
<dbReference type="OrthoDB" id="5819175at2"/>